<accession>A0A0S7C146</accession>
<dbReference type="Gene3D" id="2.60.40.4070">
    <property type="match status" value="1"/>
</dbReference>
<dbReference type="STRING" id="1678841.TBC1_11796"/>
<dbReference type="InterPro" id="IPR026444">
    <property type="entry name" value="Secre_tail"/>
</dbReference>
<dbReference type="PANTHER" id="PTHR11319:SF35">
    <property type="entry name" value="OUTER MEMBRANE PROTEIN PMPC-RELATED"/>
    <property type="match status" value="1"/>
</dbReference>
<proteinExistence type="predicted"/>
<name>A0A0S7C146_9BACT</name>
<dbReference type="AlphaFoldDB" id="A0A0S7C146"/>
<dbReference type="Gene3D" id="2.160.20.10">
    <property type="entry name" value="Single-stranded right-handed beta-helix, Pectin lyase-like"/>
    <property type="match status" value="2"/>
</dbReference>
<feature type="transmembrane region" description="Helical" evidence="1">
    <location>
        <begin position="64"/>
        <end position="83"/>
    </location>
</feature>
<dbReference type="NCBIfam" id="NF041518">
    <property type="entry name" value="choice_anch_Q"/>
    <property type="match status" value="1"/>
</dbReference>
<evidence type="ECO:0000313" key="4">
    <source>
        <dbReference type="Proteomes" id="UP000053091"/>
    </source>
</evidence>
<gene>
    <name evidence="3" type="ORF">TBC1_11796</name>
</gene>
<dbReference type="InterPro" id="IPR011050">
    <property type="entry name" value="Pectin_lyase_fold/virulence"/>
</dbReference>
<feature type="domain" description="Right handed beta helix" evidence="2">
    <location>
        <begin position="641"/>
        <end position="798"/>
    </location>
</feature>
<dbReference type="SMART" id="SM00710">
    <property type="entry name" value="PbH1"/>
    <property type="match status" value="12"/>
</dbReference>
<keyword evidence="1" id="KW-1133">Transmembrane helix</keyword>
<dbReference type="GO" id="GO:0005576">
    <property type="term" value="C:extracellular region"/>
    <property type="evidence" value="ECO:0007669"/>
    <property type="project" value="UniProtKB-SubCell"/>
</dbReference>
<evidence type="ECO:0000256" key="1">
    <source>
        <dbReference type="SAM" id="Phobius"/>
    </source>
</evidence>
<sequence>MINYPGLYLSPCVYLKYPGVYKSVPGDHQSVSYLIFRRCKFGLIVIILNPEAMKRNLFILQKRYLYGLILMLFFTACYEFSFVNQPGSAEINSTFQVQISAYTTDGDGQYYTPYFGVKLPEGWQVDDSIVFSYGTTIGWFVHSDSLSQAMSAIDPPPPGYFWWVGQVIDLVLYNYGDTYLLNPVIHTGDQTGNFSLDYMLGHDYIYYGYGGLNFRRSNGHSITVGLPDHVVVTGNSDHGLGSLRSAIAHVDFNGTITFQMVNPAPIVLETPLEINKNITIRGSDDMPVVISGNDQCQVFIVGENYSPKFEFIDIMQGHGYNGGGAECRAGSSPVFSNCSFSGNSAVQSGGGLYAGYGTNPVMTDLVFSGNSANEGGGVYLQYSGVASMHNMAFTDNTANYSGGAVYSSSETLEMRDIMISSNHSQYYGGGLYLYNGEVNARNLSVVSNTVDGPEGAGGGIYTEYGSIVLENSVISKNISNGRGGGISFGYDSNPEFCCTARCDIFDNEAAEGSDLYAQTLVDVIVDRFTVLYPNNLHASPFENFTFDILHGVNAQVDADLYISPRGDNQNSGLSPDMPKRTISGALSILSTQKQHTLYLDKGEYSVSSNGERFPVILPDHINLEGHPEFATVLDATGKSEAIRINHATQVSISGITITGASQRAVSCDNSSPAIRNVVITRNDGTGFYCSNNSAPVLNGVNISRNGGGGIQCYNSSIRIFNSGIGNNKAYSGAGVYLSNSGAYFRNVNIMENEVPGGWYSGSGGGVCCINSDPVFIESAISNNVSGKEGGGIYCYESKLYMAKTELKGNRGAVGGGLYLDQSGVTLLNVEFSGNSANMAGGAYFKRSEADLTNVLVTGNAAGNGAGLYFRESEGLMKNVTITENIAKISGGAVFNYRTNLSLWNSVLWGNFPEEIVHFTTSGSPSQLGIYYSDVMGGQEGIDMHGPGLVDWGTGCLDADPLFTGSGIDPFSLAHHSPCIDAGPRSPDWLGLPPYDIRGNERILDGDQNSLAIVDMGAYEFENIPVEPKNMIAGAGGEYGFSVYPNPCRDVAFFSYTLPAESRISIVIYNQLGKQVAVLADASQKAGQYLVRWNSPEAGPGVYMYRIQAGKTVVGGKLIKQ</sequence>
<protein>
    <submittedName>
        <fullName evidence="3">Protein containing Por secretion system C-terminal sorting domain</fullName>
    </submittedName>
</protein>
<evidence type="ECO:0000259" key="2">
    <source>
        <dbReference type="Pfam" id="PF13229"/>
    </source>
</evidence>
<keyword evidence="1" id="KW-0812">Transmembrane</keyword>
<dbReference type="InterPro" id="IPR006626">
    <property type="entry name" value="PbH1"/>
</dbReference>
<dbReference type="Pfam" id="PF13229">
    <property type="entry name" value="Beta_helix"/>
    <property type="match status" value="2"/>
</dbReference>
<dbReference type="InterPro" id="IPR059226">
    <property type="entry name" value="Choice_anch_Q_dom"/>
</dbReference>
<reference evidence="3" key="1">
    <citation type="journal article" date="2015" name="Genome Announc.">
        <title>Draft Genome Sequence of Bacteroidales Strain TBC1, a Novel Isolate from a Methanogenic Wastewater Treatment System.</title>
        <authorList>
            <person name="Tourlousse D.M."/>
            <person name="Matsuura N."/>
            <person name="Sun L."/>
            <person name="Toyonaga M."/>
            <person name="Kuroda K."/>
            <person name="Ohashi A."/>
            <person name="Cruz R."/>
            <person name="Yamaguchi T."/>
            <person name="Sekiguchi Y."/>
        </authorList>
    </citation>
    <scope>NUCLEOTIDE SEQUENCE [LARGE SCALE GENOMIC DNA]</scope>
    <source>
        <strain evidence="3">TBC1</strain>
    </source>
</reference>
<dbReference type="PANTHER" id="PTHR11319">
    <property type="entry name" value="G PROTEIN-COUPLED RECEPTOR-RELATED"/>
    <property type="match status" value="1"/>
</dbReference>
<keyword evidence="4" id="KW-1185">Reference proteome</keyword>
<dbReference type="GO" id="GO:0009279">
    <property type="term" value="C:cell outer membrane"/>
    <property type="evidence" value="ECO:0007669"/>
    <property type="project" value="UniProtKB-SubCell"/>
</dbReference>
<dbReference type="NCBIfam" id="TIGR04183">
    <property type="entry name" value="Por_Secre_tail"/>
    <property type="match status" value="1"/>
</dbReference>
<keyword evidence="1" id="KW-0472">Membrane</keyword>
<feature type="domain" description="Right handed beta helix" evidence="2">
    <location>
        <begin position="326"/>
        <end position="491"/>
    </location>
</feature>
<dbReference type="EMBL" id="DF968182">
    <property type="protein sequence ID" value="GAP42664.1"/>
    <property type="molecule type" value="Genomic_DNA"/>
</dbReference>
<organism evidence="3">
    <name type="scientific">Lentimicrobium saccharophilum</name>
    <dbReference type="NCBI Taxonomy" id="1678841"/>
    <lineage>
        <taxon>Bacteria</taxon>
        <taxon>Pseudomonadati</taxon>
        <taxon>Bacteroidota</taxon>
        <taxon>Bacteroidia</taxon>
        <taxon>Bacteroidales</taxon>
        <taxon>Lentimicrobiaceae</taxon>
        <taxon>Lentimicrobium</taxon>
    </lineage>
</organism>
<dbReference type="InterPro" id="IPR012334">
    <property type="entry name" value="Pectin_lyas_fold"/>
</dbReference>
<dbReference type="Proteomes" id="UP000053091">
    <property type="component" value="Unassembled WGS sequence"/>
</dbReference>
<dbReference type="InterPro" id="IPR039448">
    <property type="entry name" value="Beta_helix"/>
</dbReference>
<dbReference type="SUPFAM" id="SSF51126">
    <property type="entry name" value="Pectin lyase-like"/>
    <property type="match status" value="3"/>
</dbReference>
<evidence type="ECO:0000313" key="3">
    <source>
        <dbReference type="EMBL" id="GAP42664.1"/>
    </source>
</evidence>